<feature type="signal peptide" evidence="3">
    <location>
        <begin position="1"/>
        <end position="22"/>
    </location>
</feature>
<dbReference type="STRING" id="92487.SAMN02745130_00541"/>
<evidence type="ECO:0000256" key="2">
    <source>
        <dbReference type="SAM" id="MobiDB-lite"/>
    </source>
</evidence>
<keyword evidence="6" id="KW-1185">Reference proteome</keyword>
<evidence type="ECO:0000313" key="6">
    <source>
        <dbReference type="Proteomes" id="UP000190460"/>
    </source>
</evidence>
<evidence type="ECO:0000256" key="3">
    <source>
        <dbReference type="SAM" id="SignalP"/>
    </source>
</evidence>
<sequence>MQASKGSAYLIGALGWVMVLSACTTATTIPEAGTSSHAKGVPAADPLVSSLPPRLPRPLVPIPARPKQPNPPYPRPPSLPSLPIPEPLQPQLPVLPVQGGHYLSYPALQTFIGRMQQVHGFDAGQLQSLFATVQRNEEIIAKASKPAEAKPWLQYRPIFITEDRIQSGMAFWQQYANSVEAAAQQYGIDPAYIVAIIGVETFYGRNTGNYSVLQALTTLAFDFPKRADFYQKELEQYLLLTREEQVQPLAWQGSYAGAMGLGQFISSSYRQYAQDFDQDGRRNLWDPEDAIGSVANYLARHGWQAGEDVAVPAYVSGQGYARLLSEKPVKPNLSLSALSIQWVAPVNNFRARQASLILLDGAAGSEFWLGGDNFYVITRYNHSNKYAMAVHQLAQAIRQQMGR</sequence>
<feature type="chain" id="PRO_5013205075" evidence="3">
    <location>
        <begin position="23"/>
        <end position="403"/>
    </location>
</feature>
<feature type="region of interest" description="Disordered" evidence="2">
    <location>
        <begin position="31"/>
        <end position="85"/>
    </location>
</feature>
<dbReference type="Pfam" id="PF13406">
    <property type="entry name" value="SLT_2"/>
    <property type="match status" value="1"/>
</dbReference>
<evidence type="ECO:0000259" key="4">
    <source>
        <dbReference type="Pfam" id="PF13406"/>
    </source>
</evidence>
<dbReference type="PANTHER" id="PTHR30163:SF9">
    <property type="entry name" value="MEMBRANE-BOUND LYTIC MUREIN TRANSGLYCOSYLASE B"/>
    <property type="match status" value="1"/>
</dbReference>
<organism evidence="5 6">
    <name type="scientific">Thiothrix eikelboomii</name>
    <dbReference type="NCBI Taxonomy" id="92487"/>
    <lineage>
        <taxon>Bacteria</taxon>
        <taxon>Pseudomonadati</taxon>
        <taxon>Pseudomonadota</taxon>
        <taxon>Gammaproteobacteria</taxon>
        <taxon>Thiotrichales</taxon>
        <taxon>Thiotrichaceae</taxon>
        <taxon>Thiothrix</taxon>
    </lineage>
</organism>
<dbReference type="InterPro" id="IPR031304">
    <property type="entry name" value="SLT_2"/>
</dbReference>
<dbReference type="NCBIfam" id="TIGR02282">
    <property type="entry name" value="MltB"/>
    <property type="match status" value="1"/>
</dbReference>
<dbReference type="Gene3D" id="1.10.8.350">
    <property type="entry name" value="Bacterial muramidase"/>
    <property type="match status" value="1"/>
</dbReference>
<dbReference type="AlphaFoldDB" id="A0A1T4VXM1"/>
<name>A0A1T4VXM1_9GAMM</name>
<dbReference type="RefSeq" id="WP_200807012.1">
    <property type="nucleotide sequence ID" value="NZ_FUYB01000002.1"/>
</dbReference>
<dbReference type="CDD" id="cd13399">
    <property type="entry name" value="Slt35-like"/>
    <property type="match status" value="1"/>
</dbReference>
<dbReference type="PROSITE" id="PS51257">
    <property type="entry name" value="PROKAR_LIPOPROTEIN"/>
    <property type="match status" value="1"/>
</dbReference>
<dbReference type="FunFam" id="1.10.8.350:FF:000001">
    <property type="entry name" value="Lytic murein transglycosylase B"/>
    <property type="match status" value="1"/>
</dbReference>
<gene>
    <name evidence="5" type="ORF">SAMN02745130_00541</name>
</gene>
<dbReference type="EMBL" id="FUYB01000002">
    <property type="protein sequence ID" value="SKA69677.1"/>
    <property type="molecule type" value="Genomic_DNA"/>
</dbReference>
<dbReference type="GO" id="GO:0008933">
    <property type="term" value="F:peptidoglycan lytic transglycosylase activity"/>
    <property type="evidence" value="ECO:0007669"/>
    <property type="project" value="TreeGrafter"/>
</dbReference>
<dbReference type="InterPro" id="IPR023346">
    <property type="entry name" value="Lysozyme-like_dom_sf"/>
</dbReference>
<keyword evidence="3" id="KW-0732">Signal</keyword>
<feature type="compositionally biased region" description="Pro residues" evidence="2">
    <location>
        <begin position="53"/>
        <end position="85"/>
    </location>
</feature>
<dbReference type="InterPro" id="IPR011757">
    <property type="entry name" value="Lytic_transglycosylase_MltB"/>
</dbReference>
<protein>
    <submittedName>
        <fullName evidence="5">Membrane-bound lytic murein transglycosylase B</fullName>
    </submittedName>
</protein>
<evidence type="ECO:0000256" key="1">
    <source>
        <dbReference type="PIRSR" id="PIRSR611757-1"/>
    </source>
</evidence>
<dbReference type="SUPFAM" id="SSF53955">
    <property type="entry name" value="Lysozyme-like"/>
    <property type="match status" value="1"/>
</dbReference>
<dbReference type="Proteomes" id="UP000190460">
    <property type="component" value="Unassembled WGS sequence"/>
</dbReference>
<dbReference type="Gene3D" id="1.10.530.10">
    <property type="match status" value="1"/>
</dbReference>
<dbReference type="InterPro" id="IPR043426">
    <property type="entry name" value="MltB-like"/>
</dbReference>
<feature type="active site" evidence="1">
    <location>
        <position position="200"/>
    </location>
</feature>
<accession>A0A1T4VXM1</accession>
<dbReference type="GO" id="GO:0009253">
    <property type="term" value="P:peptidoglycan catabolic process"/>
    <property type="evidence" value="ECO:0007669"/>
    <property type="project" value="TreeGrafter"/>
</dbReference>
<proteinExistence type="predicted"/>
<feature type="domain" description="Transglycosylase SLT" evidence="4">
    <location>
        <begin position="107"/>
        <end position="395"/>
    </location>
</feature>
<reference evidence="5 6" key="1">
    <citation type="submission" date="2017-02" db="EMBL/GenBank/DDBJ databases">
        <authorList>
            <person name="Peterson S.W."/>
        </authorList>
    </citation>
    <scope>NUCLEOTIDE SEQUENCE [LARGE SCALE GENOMIC DNA]</scope>
    <source>
        <strain evidence="5 6">ATCC 49788</strain>
    </source>
</reference>
<dbReference type="PANTHER" id="PTHR30163">
    <property type="entry name" value="MEMBRANE-BOUND LYTIC MUREIN TRANSGLYCOSYLASE B"/>
    <property type="match status" value="1"/>
</dbReference>
<evidence type="ECO:0000313" key="5">
    <source>
        <dbReference type="EMBL" id="SKA69677.1"/>
    </source>
</evidence>